<reference evidence="2 3" key="1">
    <citation type="submission" date="2020-07" db="EMBL/GenBank/DDBJ databases">
        <authorList>
            <person name="Sun Q."/>
        </authorList>
    </citation>
    <scope>NUCLEOTIDE SEQUENCE [LARGE SCALE GENOMIC DNA]</scope>
    <source>
        <strain evidence="2 3">WYCCWR 11317</strain>
    </source>
</reference>
<proteinExistence type="predicted"/>
<gene>
    <name evidence="2" type="ORF">HX902_22705</name>
</gene>
<evidence type="ECO:0000313" key="2">
    <source>
        <dbReference type="EMBL" id="MBA5804445.1"/>
    </source>
</evidence>
<dbReference type="InterPro" id="IPR041304">
    <property type="entry name" value="AbiTii"/>
</dbReference>
<organism evidence="2 3">
    <name type="scientific">Rhizobium changzhiense</name>
    <dbReference type="NCBI Taxonomy" id="2692317"/>
    <lineage>
        <taxon>Bacteria</taxon>
        <taxon>Pseudomonadati</taxon>
        <taxon>Pseudomonadota</taxon>
        <taxon>Alphaproteobacteria</taxon>
        <taxon>Hyphomicrobiales</taxon>
        <taxon>Rhizobiaceae</taxon>
        <taxon>Rhizobium/Agrobacterium group</taxon>
        <taxon>Rhizobium</taxon>
    </lineage>
</organism>
<feature type="domain" description="AbiTii" evidence="1">
    <location>
        <begin position="3"/>
        <end position="194"/>
    </location>
</feature>
<dbReference type="EMBL" id="JACGBJ010000013">
    <property type="protein sequence ID" value="MBA5804445.1"/>
    <property type="molecule type" value="Genomic_DNA"/>
</dbReference>
<name>A0ABR6ACR6_9HYPH</name>
<sequence length="302" mass="32550">MGLLAEIQNDAVTDATPVATLLRKVLVLASNLDSSVLEDWVRHELHGYPRGVEIPEYRRLEMSFKWSGRNPVCQVNGLVVASGVIRHVTGKEDIDFFKCRQAIGTIDAENLKAADAMAVGMQNYIPSLRKVIDKSFEIHDFWGEVPPSSVLGIIDAVRNRVLDFVLSLKKQYPTAGEVDGMTTKEEAVGNTVNHIFNTTINGNAGVVGNASHSSVNFTVNHGNLQDLRQQLTTHGIDAADVAELEAALVDEPVVAGDKKFGPKVAGWLGKMASKAASGAWNVGLEAGSSVLQRALLGYYGLS</sequence>
<protein>
    <recommendedName>
        <fullName evidence="1">AbiTii domain-containing protein</fullName>
    </recommendedName>
</protein>
<comment type="caution">
    <text evidence="2">The sequence shown here is derived from an EMBL/GenBank/DDBJ whole genome shotgun (WGS) entry which is preliminary data.</text>
</comment>
<dbReference type="Proteomes" id="UP000539787">
    <property type="component" value="Unassembled WGS sequence"/>
</dbReference>
<dbReference type="RefSeq" id="WP_182210277.1">
    <property type="nucleotide sequence ID" value="NZ_JACGBJ010000013.1"/>
</dbReference>
<keyword evidence="3" id="KW-1185">Reference proteome</keyword>
<evidence type="ECO:0000313" key="3">
    <source>
        <dbReference type="Proteomes" id="UP000539787"/>
    </source>
</evidence>
<accession>A0ABR6ACR6</accession>
<evidence type="ECO:0000259" key="1">
    <source>
        <dbReference type="Pfam" id="PF18864"/>
    </source>
</evidence>
<dbReference type="Pfam" id="PF18864">
    <property type="entry name" value="AbiTii"/>
    <property type="match status" value="1"/>
</dbReference>